<feature type="compositionally biased region" description="Low complexity" evidence="1">
    <location>
        <begin position="285"/>
        <end position="294"/>
    </location>
</feature>
<evidence type="ECO:0000256" key="1">
    <source>
        <dbReference type="SAM" id="MobiDB-lite"/>
    </source>
</evidence>
<accession>A0A5A7NPV6</accession>
<organism evidence="2 3">
    <name type="scientific">Zafaria cholistanensis</name>
    <dbReference type="NCBI Taxonomy" id="1682741"/>
    <lineage>
        <taxon>Bacteria</taxon>
        <taxon>Bacillati</taxon>
        <taxon>Actinomycetota</taxon>
        <taxon>Actinomycetes</taxon>
        <taxon>Micrococcales</taxon>
        <taxon>Micrococcaceae</taxon>
        <taxon>Zafaria</taxon>
    </lineage>
</organism>
<proteinExistence type="predicted"/>
<comment type="caution">
    <text evidence="2">The sequence shown here is derived from an EMBL/GenBank/DDBJ whole genome shotgun (WGS) entry which is preliminary data.</text>
</comment>
<protein>
    <submittedName>
        <fullName evidence="2">Uncharacterized protein</fullName>
    </submittedName>
</protein>
<dbReference type="AlphaFoldDB" id="A0A5A7NPV6"/>
<dbReference type="Proteomes" id="UP000325307">
    <property type="component" value="Unassembled WGS sequence"/>
</dbReference>
<keyword evidence="3" id="KW-1185">Reference proteome</keyword>
<reference evidence="2 3" key="1">
    <citation type="submission" date="2019-09" db="EMBL/GenBank/DDBJ databases">
        <title>Arthrobacter zafarii sp. nov., a moderately thermotolerant and halotolerant actinobacterium isolated from Cholistan desert soil of Pakistan.</title>
        <authorList>
            <person name="Amin A."/>
            <person name="Ahmed I."/>
            <person name="Khalid N."/>
            <person name="Schumann P."/>
            <person name="Busse H.J."/>
            <person name="Khan I.U."/>
            <person name="Li S."/>
            <person name="Li W.J."/>
        </authorList>
    </citation>
    <scope>NUCLEOTIDE SEQUENCE [LARGE SCALE GENOMIC DNA]</scope>
    <source>
        <strain evidence="2 3">NCCP-1664</strain>
    </source>
</reference>
<evidence type="ECO:0000313" key="2">
    <source>
        <dbReference type="EMBL" id="GER22964.1"/>
    </source>
</evidence>
<dbReference type="EMBL" id="BKDJ01000006">
    <property type="protein sequence ID" value="GER22964.1"/>
    <property type="molecule type" value="Genomic_DNA"/>
</dbReference>
<sequence length="323" mass="33229">MARGVDMRVGWAAKPLSIREERVKKTERSARDLGSSADSARDWVAPRVEAAVYWAEKGIETASPKIQEGLSRAAQELAEGVYRVTPRIQESLERVAPRISAVVDEATPRIQGAAEKAAPALQHARDVVVREYLPAASVKLGEAADYTIRKLDEVSAAPVVQKAAAAVKMDKKALKKAAAGHSAKAPKGQARGGGKKGLLVFAVFAAAAAAGIAAWKASKPVEDPWKSPAPVDPAPIPVVAGAPESAEPAAGPAVPAPGSAMADTEPETAPIGETLPAGEVEETPVGEAGAGSEPEAPEEGSSEVPKPGPRGGARRRTPDGAAE</sequence>
<evidence type="ECO:0000313" key="3">
    <source>
        <dbReference type="Proteomes" id="UP000325307"/>
    </source>
</evidence>
<feature type="compositionally biased region" description="Low complexity" evidence="1">
    <location>
        <begin position="237"/>
        <end position="260"/>
    </location>
</feature>
<name>A0A5A7NPV6_9MICC</name>
<gene>
    <name evidence="2" type="ORF">NCCP1664_14600</name>
</gene>
<feature type="region of interest" description="Disordered" evidence="1">
    <location>
        <begin position="236"/>
        <end position="323"/>
    </location>
</feature>